<dbReference type="EMBL" id="JAFBBU010000001">
    <property type="protein sequence ID" value="MBM7470767.1"/>
    <property type="molecule type" value="Genomic_DNA"/>
</dbReference>
<dbReference type="Pfam" id="PF13458">
    <property type="entry name" value="Peripla_BP_6"/>
    <property type="match status" value="1"/>
</dbReference>
<name>A0ABS2L118_9MICO</name>
<dbReference type="PRINTS" id="PR00337">
    <property type="entry name" value="LEUILEVALBP"/>
</dbReference>
<evidence type="ECO:0000256" key="2">
    <source>
        <dbReference type="ARBA" id="ARBA00022448"/>
    </source>
</evidence>
<keyword evidence="2" id="KW-0813">Transport</keyword>
<accession>A0ABS2L118</accession>
<keyword evidence="4" id="KW-0029">Amino-acid transport</keyword>
<dbReference type="PANTHER" id="PTHR30483">
    <property type="entry name" value="LEUCINE-SPECIFIC-BINDING PROTEIN"/>
    <property type="match status" value="1"/>
</dbReference>
<dbReference type="InterPro" id="IPR028082">
    <property type="entry name" value="Peripla_BP_I"/>
</dbReference>
<dbReference type="Gene3D" id="3.40.50.2300">
    <property type="match status" value="2"/>
</dbReference>
<keyword evidence="3 5" id="KW-0732">Signal</keyword>
<evidence type="ECO:0000259" key="6">
    <source>
        <dbReference type="Pfam" id="PF13458"/>
    </source>
</evidence>
<comment type="caution">
    <text evidence="7">The sequence shown here is derived from an EMBL/GenBank/DDBJ whole genome shotgun (WGS) entry which is preliminary data.</text>
</comment>
<organism evidence="7 8">
    <name type="scientific">Subtercola frigoramans</name>
    <dbReference type="NCBI Taxonomy" id="120298"/>
    <lineage>
        <taxon>Bacteria</taxon>
        <taxon>Bacillati</taxon>
        <taxon>Actinomycetota</taxon>
        <taxon>Actinomycetes</taxon>
        <taxon>Micrococcales</taxon>
        <taxon>Microbacteriaceae</taxon>
        <taxon>Subtercola</taxon>
    </lineage>
</organism>
<keyword evidence="8" id="KW-1185">Reference proteome</keyword>
<dbReference type="InterPro" id="IPR051010">
    <property type="entry name" value="BCAA_transport"/>
</dbReference>
<reference evidence="7 8" key="1">
    <citation type="submission" date="2021-01" db="EMBL/GenBank/DDBJ databases">
        <title>Sequencing the genomes of 1000 actinobacteria strains.</title>
        <authorList>
            <person name="Klenk H.-P."/>
        </authorList>
    </citation>
    <scope>NUCLEOTIDE SEQUENCE [LARGE SCALE GENOMIC DNA]</scope>
    <source>
        <strain evidence="7 8">DSM 13057</strain>
    </source>
</reference>
<protein>
    <submittedName>
        <fullName evidence="7">ABC-type branched-subunit amino acid transport system substrate-binding protein</fullName>
    </submittedName>
</protein>
<evidence type="ECO:0000313" key="8">
    <source>
        <dbReference type="Proteomes" id="UP000776164"/>
    </source>
</evidence>
<dbReference type="InterPro" id="IPR028081">
    <property type="entry name" value="Leu-bd"/>
</dbReference>
<feature type="domain" description="Leucine-binding protein" evidence="6">
    <location>
        <begin position="67"/>
        <end position="363"/>
    </location>
</feature>
<feature type="signal peptide" evidence="5">
    <location>
        <begin position="1"/>
        <end position="28"/>
    </location>
</feature>
<evidence type="ECO:0000256" key="4">
    <source>
        <dbReference type="ARBA" id="ARBA00022970"/>
    </source>
</evidence>
<comment type="similarity">
    <text evidence="1">Belongs to the leucine-binding protein family.</text>
</comment>
<dbReference type="SUPFAM" id="SSF53822">
    <property type="entry name" value="Periplasmic binding protein-like I"/>
    <property type="match status" value="1"/>
</dbReference>
<dbReference type="PROSITE" id="PS51257">
    <property type="entry name" value="PROKAR_LIPOPROTEIN"/>
    <property type="match status" value="1"/>
</dbReference>
<proteinExistence type="inferred from homology"/>
<sequence length="417" mass="41590">MKTRNNRKTIFTVAGVALLAVSLGGCSAASPSASPTGAAQTPLAGLTGEPITVMTIGNWTQPQLGTANPEFPAGAQAAAAALNARGGIGGRPIDVIVCSDELSTDTARQCALDAVQKGVVAVVGLQTTNEVTILPILEAAGIPAVGVYPFTDVALTSPVSFPDTSGFVGQTLGMGLQLASAGAKKVSTVVPGGLGGISTSVGDAVAAGSASGGATSGGLVQIPAKSADLSPTIATATEGGASVAGFASDEAAFITAMRTIAPDSNISTFPFNLSDSVISSAGSAAEGVMAVDGLVPPSADTAGTTQYKAELQAYDPSLATSTTGLHEWLAMWTFERVIAGLPSVDAASVTTAMNGVENLDMGGVIPTYTTKSTSTTYPRMFNPTIVYQKVADGHLVLQDSGADPFVSIQDLITTFAG</sequence>
<evidence type="ECO:0000256" key="1">
    <source>
        <dbReference type="ARBA" id="ARBA00010062"/>
    </source>
</evidence>
<evidence type="ECO:0000256" key="3">
    <source>
        <dbReference type="ARBA" id="ARBA00022729"/>
    </source>
</evidence>
<dbReference type="InterPro" id="IPR000709">
    <property type="entry name" value="Leu_Ile_Val-bd"/>
</dbReference>
<gene>
    <name evidence="7" type="ORF">JOE66_000401</name>
</gene>
<dbReference type="RefSeq" id="WP_205106470.1">
    <property type="nucleotide sequence ID" value="NZ_BAAAHT010000018.1"/>
</dbReference>
<feature type="chain" id="PRO_5045127159" evidence="5">
    <location>
        <begin position="29"/>
        <end position="417"/>
    </location>
</feature>
<evidence type="ECO:0000313" key="7">
    <source>
        <dbReference type="EMBL" id="MBM7470767.1"/>
    </source>
</evidence>
<dbReference type="PANTHER" id="PTHR30483:SF6">
    <property type="entry name" value="PERIPLASMIC BINDING PROTEIN OF ABC TRANSPORTER FOR NATURAL AMINO ACIDS"/>
    <property type="match status" value="1"/>
</dbReference>
<dbReference type="Proteomes" id="UP000776164">
    <property type="component" value="Unassembled WGS sequence"/>
</dbReference>
<evidence type="ECO:0000256" key="5">
    <source>
        <dbReference type="SAM" id="SignalP"/>
    </source>
</evidence>